<comment type="caution">
    <text evidence="1">The sequence shown here is derived from an EMBL/GenBank/DDBJ whole genome shotgun (WGS) entry which is preliminary data.</text>
</comment>
<proteinExistence type="predicted"/>
<evidence type="ECO:0000313" key="2">
    <source>
        <dbReference type="Proteomes" id="UP001055072"/>
    </source>
</evidence>
<reference evidence="1" key="1">
    <citation type="journal article" date="2021" name="Environ. Microbiol.">
        <title>Gene family expansions and transcriptome signatures uncover fungal adaptations to wood decay.</title>
        <authorList>
            <person name="Hage H."/>
            <person name="Miyauchi S."/>
            <person name="Viragh M."/>
            <person name="Drula E."/>
            <person name="Min B."/>
            <person name="Chaduli D."/>
            <person name="Navarro D."/>
            <person name="Favel A."/>
            <person name="Norest M."/>
            <person name="Lesage-Meessen L."/>
            <person name="Balint B."/>
            <person name="Merenyi Z."/>
            <person name="de Eugenio L."/>
            <person name="Morin E."/>
            <person name="Martinez A.T."/>
            <person name="Baldrian P."/>
            <person name="Stursova M."/>
            <person name="Martinez M.J."/>
            <person name="Novotny C."/>
            <person name="Magnuson J.K."/>
            <person name="Spatafora J.W."/>
            <person name="Maurice S."/>
            <person name="Pangilinan J."/>
            <person name="Andreopoulos W."/>
            <person name="LaButti K."/>
            <person name="Hundley H."/>
            <person name="Na H."/>
            <person name="Kuo A."/>
            <person name="Barry K."/>
            <person name="Lipzen A."/>
            <person name="Henrissat B."/>
            <person name="Riley R."/>
            <person name="Ahrendt S."/>
            <person name="Nagy L.G."/>
            <person name="Grigoriev I.V."/>
            <person name="Martin F."/>
            <person name="Rosso M.N."/>
        </authorList>
    </citation>
    <scope>NUCLEOTIDE SEQUENCE</scope>
    <source>
        <strain evidence="1">CBS 384.51</strain>
    </source>
</reference>
<organism evidence="1 2">
    <name type="scientific">Irpex rosettiformis</name>
    <dbReference type="NCBI Taxonomy" id="378272"/>
    <lineage>
        <taxon>Eukaryota</taxon>
        <taxon>Fungi</taxon>
        <taxon>Dikarya</taxon>
        <taxon>Basidiomycota</taxon>
        <taxon>Agaricomycotina</taxon>
        <taxon>Agaricomycetes</taxon>
        <taxon>Polyporales</taxon>
        <taxon>Irpicaceae</taxon>
        <taxon>Irpex</taxon>
    </lineage>
</organism>
<name>A0ACB8TXZ6_9APHY</name>
<dbReference type="EMBL" id="MU274921">
    <property type="protein sequence ID" value="KAI0086729.1"/>
    <property type="molecule type" value="Genomic_DNA"/>
</dbReference>
<gene>
    <name evidence="1" type="ORF">BDY19DRAFT_995483</name>
</gene>
<keyword evidence="2" id="KW-1185">Reference proteome</keyword>
<evidence type="ECO:0000313" key="1">
    <source>
        <dbReference type="EMBL" id="KAI0086729.1"/>
    </source>
</evidence>
<accession>A0ACB8TXZ6</accession>
<protein>
    <submittedName>
        <fullName evidence="1">Uncharacterized protein</fullName>
    </submittedName>
</protein>
<dbReference type="Proteomes" id="UP001055072">
    <property type="component" value="Unassembled WGS sequence"/>
</dbReference>
<sequence length="277" mass="30539">MTCLYAFTRYSEVLSCINSFIPVWSWEAGQYTLDILDATQLFCLASFSALRVYALMDGKIIVTGIVFLLILVPVGTNLFLYVTNTIVMDSEKVLFYGVSKVVITHYNSSDTFRGSLWERGFLSLSVMSSYNLAVFDQVTNNILSVTWSKTAKLYYEARQLKIKAPLATLLFVTGHSTSFKPAGSSWISGSQSGSLRFVGNAGESLRFGVNEEEAEEENIIEDASEAREPDVLAVVRNESSGSRVDQDAVALIADFVVLGFCSARLVRLESVTAQDSE</sequence>